<sequence>MKKLLAVDCTPKKCINLSLKWGNGQDLIWGSVQLRLLLVPFLQKEGPVGDKSSCPTLVLLLALLKSRIGNLLFRARVCAQMRKIHGDVTWPVARTLRFLPFIWTSLKYREAKMILALPSKENFAGHTYILLLYLLLQKCFKDHNSVFYGLHRCLYKLEIYEV</sequence>
<comment type="caution">
    <text evidence="1">The sequence shown here is derived from an EMBL/GenBank/DDBJ whole genome shotgun (WGS) entry which is preliminary data.</text>
</comment>
<name>A0A1V4JPQ4_PATFA</name>
<gene>
    <name evidence="1" type="ORF">AV530_013415</name>
</gene>
<evidence type="ECO:0000313" key="1">
    <source>
        <dbReference type="EMBL" id="OPJ74025.1"/>
    </source>
</evidence>
<dbReference type="AlphaFoldDB" id="A0A1V4JPQ4"/>
<dbReference type="Proteomes" id="UP000190648">
    <property type="component" value="Unassembled WGS sequence"/>
</dbReference>
<accession>A0A1V4JPQ4</accession>
<keyword evidence="2" id="KW-1185">Reference proteome</keyword>
<dbReference type="EMBL" id="LSYS01006880">
    <property type="protein sequence ID" value="OPJ74025.1"/>
    <property type="molecule type" value="Genomic_DNA"/>
</dbReference>
<evidence type="ECO:0000313" key="2">
    <source>
        <dbReference type="Proteomes" id="UP000190648"/>
    </source>
</evidence>
<proteinExistence type="predicted"/>
<organism evidence="1 2">
    <name type="scientific">Patagioenas fasciata monilis</name>
    <dbReference type="NCBI Taxonomy" id="372326"/>
    <lineage>
        <taxon>Eukaryota</taxon>
        <taxon>Metazoa</taxon>
        <taxon>Chordata</taxon>
        <taxon>Craniata</taxon>
        <taxon>Vertebrata</taxon>
        <taxon>Euteleostomi</taxon>
        <taxon>Archelosauria</taxon>
        <taxon>Archosauria</taxon>
        <taxon>Dinosauria</taxon>
        <taxon>Saurischia</taxon>
        <taxon>Theropoda</taxon>
        <taxon>Coelurosauria</taxon>
        <taxon>Aves</taxon>
        <taxon>Neognathae</taxon>
        <taxon>Neoaves</taxon>
        <taxon>Columbimorphae</taxon>
        <taxon>Columbiformes</taxon>
        <taxon>Columbidae</taxon>
        <taxon>Patagioenas</taxon>
    </lineage>
</organism>
<protein>
    <submittedName>
        <fullName evidence="1">Uncharacterized protein</fullName>
    </submittedName>
</protein>
<reference evidence="1 2" key="1">
    <citation type="submission" date="2016-02" db="EMBL/GenBank/DDBJ databases">
        <title>Band-tailed pigeon sequencing and assembly.</title>
        <authorList>
            <person name="Soares A.E."/>
            <person name="Novak B.J."/>
            <person name="Rice E.S."/>
            <person name="O'Connell B."/>
            <person name="Chang D."/>
            <person name="Weber S."/>
            <person name="Shapiro B."/>
        </authorList>
    </citation>
    <scope>NUCLEOTIDE SEQUENCE [LARGE SCALE GENOMIC DNA]</scope>
    <source>
        <strain evidence="1">BTP2013</strain>
        <tissue evidence="1">Blood</tissue>
    </source>
</reference>